<organism evidence="1 2">
    <name type="scientific">Daphnia pulex</name>
    <name type="common">Water flea</name>
    <dbReference type="NCBI Taxonomy" id="6669"/>
    <lineage>
        <taxon>Eukaryota</taxon>
        <taxon>Metazoa</taxon>
        <taxon>Ecdysozoa</taxon>
        <taxon>Arthropoda</taxon>
        <taxon>Crustacea</taxon>
        <taxon>Branchiopoda</taxon>
        <taxon>Diplostraca</taxon>
        <taxon>Cladocera</taxon>
        <taxon>Anomopoda</taxon>
        <taxon>Daphniidae</taxon>
        <taxon>Daphnia</taxon>
    </lineage>
</organism>
<dbReference type="HOGENOM" id="CLU_2388454_0_0_1"/>
<sequence>MVLSRSSVSSKTEEILFASFHIAVTTCGQEIAATQVVVMDITWVSGLPLAAYFNTATSRYLSWVSQVSIADLDLMDLLDELVAIEVVYDVDNAK</sequence>
<gene>
    <name evidence="1" type="ORF">DAPPUDRAFT_246411</name>
</gene>
<dbReference type="Proteomes" id="UP000000305">
    <property type="component" value="Unassembled WGS sequence"/>
</dbReference>
<reference evidence="1 2" key="1">
    <citation type="journal article" date="2011" name="Science">
        <title>The ecoresponsive genome of Daphnia pulex.</title>
        <authorList>
            <person name="Colbourne J.K."/>
            <person name="Pfrender M.E."/>
            <person name="Gilbert D."/>
            <person name="Thomas W.K."/>
            <person name="Tucker A."/>
            <person name="Oakley T.H."/>
            <person name="Tokishita S."/>
            <person name="Aerts A."/>
            <person name="Arnold G.J."/>
            <person name="Basu M.K."/>
            <person name="Bauer D.J."/>
            <person name="Caceres C.E."/>
            <person name="Carmel L."/>
            <person name="Casola C."/>
            <person name="Choi J.H."/>
            <person name="Detter J.C."/>
            <person name="Dong Q."/>
            <person name="Dusheyko S."/>
            <person name="Eads B.D."/>
            <person name="Frohlich T."/>
            <person name="Geiler-Samerotte K.A."/>
            <person name="Gerlach D."/>
            <person name="Hatcher P."/>
            <person name="Jogdeo S."/>
            <person name="Krijgsveld J."/>
            <person name="Kriventseva E.V."/>
            <person name="Kultz D."/>
            <person name="Laforsch C."/>
            <person name="Lindquist E."/>
            <person name="Lopez J."/>
            <person name="Manak J.R."/>
            <person name="Muller J."/>
            <person name="Pangilinan J."/>
            <person name="Patwardhan R.P."/>
            <person name="Pitluck S."/>
            <person name="Pritham E.J."/>
            <person name="Rechtsteiner A."/>
            <person name="Rho M."/>
            <person name="Rogozin I.B."/>
            <person name="Sakarya O."/>
            <person name="Salamov A."/>
            <person name="Schaack S."/>
            <person name="Shapiro H."/>
            <person name="Shiga Y."/>
            <person name="Skalitzky C."/>
            <person name="Smith Z."/>
            <person name="Souvorov A."/>
            <person name="Sung W."/>
            <person name="Tang Z."/>
            <person name="Tsuchiya D."/>
            <person name="Tu H."/>
            <person name="Vos H."/>
            <person name="Wang M."/>
            <person name="Wolf Y.I."/>
            <person name="Yamagata H."/>
            <person name="Yamada T."/>
            <person name="Ye Y."/>
            <person name="Shaw J.R."/>
            <person name="Andrews J."/>
            <person name="Crease T.J."/>
            <person name="Tang H."/>
            <person name="Lucas S.M."/>
            <person name="Robertson H.M."/>
            <person name="Bork P."/>
            <person name="Koonin E.V."/>
            <person name="Zdobnov E.M."/>
            <person name="Grigoriev I.V."/>
            <person name="Lynch M."/>
            <person name="Boore J.L."/>
        </authorList>
    </citation>
    <scope>NUCLEOTIDE SEQUENCE [LARGE SCALE GENOMIC DNA]</scope>
</reference>
<accession>E9GQF4</accession>
<dbReference type="EMBL" id="GL732558">
    <property type="protein sequence ID" value="EFX78346.1"/>
    <property type="molecule type" value="Genomic_DNA"/>
</dbReference>
<dbReference type="InParanoid" id="E9GQF4"/>
<protein>
    <submittedName>
        <fullName evidence="1">Uncharacterized protein</fullName>
    </submittedName>
</protein>
<evidence type="ECO:0000313" key="1">
    <source>
        <dbReference type="EMBL" id="EFX78346.1"/>
    </source>
</evidence>
<proteinExistence type="predicted"/>
<dbReference type="KEGG" id="dpx:DAPPUDRAFT_246411"/>
<evidence type="ECO:0000313" key="2">
    <source>
        <dbReference type="Proteomes" id="UP000000305"/>
    </source>
</evidence>
<name>E9GQF4_DAPPU</name>
<keyword evidence="2" id="KW-1185">Reference proteome</keyword>
<dbReference type="AlphaFoldDB" id="E9GQF4"/>